<dbReference type="InterPro" id="IPR051130">
    <property type="entry name" value="Mito_struct-func_regulator"/>
</dbReference>
<name>A0AA36J1J5_9DINO</name>
<proteinExistence type="predicted"/>
<dbReference type="EMBL" id="CAUJNA010003282">
    <property type="protein sequence ID" value="CAJ1397908.1"/>
    <property type="molecule type" value="Genomic_DNA"/>
</dbReference>
<keyword evidence="4" id="KW-1185">Reference proteome</keyword>
<feature type="region of interest" description="Disordered" evidence="1">
    <location>
        <begin position="378"/>
        <end position="400"/>
    </location>
</feature>
<feature type="region of interest" description="Disordered" evidence="1">
    <location>
        <begin position="493"/>
        <end position="543"/>
    </location>
</feature>
<feature type="domain" description="ABC1 atypical kinase-like" evidence="2">
    <location>
        <begin position="123"/>
        <end position="370"/>
    </location>
</feature>
<dbReference type="PANTHER" id="PTHR43173">
    <property type="entry name" value="ABC1 FAMILY PROTEIN"/>
    <property type="match status" value="1"/>
</dbReference>
<evidence type="ECO:0000259" key="2">
    <source>
        <dbReference type="Pfam" id="PF03109"/>
    </source>
</evidence>
<sequence>MLELCAGVVIGVVLGIILSQDGCVARVARIGLGASRTGRLLRMGYFSWEAFDLKTLKSALRLLVEYRMDKAYETPEAKRQLGEKVKQTLLDAGGIFPKVAQNLAERPEIFPDAEVREKLKECQAKCPHMPLAELRQAYKKLHPDSDRACLHKVDPVPLGSASIGQVHRLSDRSKVLKIVNPLQRAKVTGQEALVTALADFLEGEVSGGPARSVALVLREAFKEVLKEFDLTQEADNMKRVGFANCTLHGIQISVPEVCQSIPSTFTLRMENIFHTPGLEAAQTVKLDEVLQSRFVHHALKTQILKALIQHFGQQLVVEKAAHCDPHPGNIYVQLVHGEQGVRVGRMWLLDWGSLLLLSDEQHAAFAQLLAVASCKRCKSPKSCKSPRSPRSSPPARSPSALPAVERFEAAFGIRFEDALSFEERLGFLLSFVSAHHLQYASKAEALAVPKMSSAAVQILRIMNALGSYLAMVQDNGMDTNTRTEMVWWDELQRSTQEHSMESAEEETAEEETAEEEFAEEESSATDASAHSAHSADSAHSAHAPVSTVTPAACMNESVQVAAYLPSFPIQEFADPHNIARQVWNAVNISLSLKSTSLDHFIFVADCHSEASLQDLHGLDLYYDVNDVDVQIKFVLGDAPMLPAHSEALSTWRAASNAPVQNSSNEAFEVPEFPPWWPK</sequence>
<accession>A0AA36J1J5</accession>
<evidence type="ECO:0000313" key="3">
    <source>
        <dbReference type="EMBL" id="CAJ1397908.1"/>
    </source>
</evidence>
<dbReference type="SUPFAM" id="SSF56112">
    <property type="entry name" value="Protein kinase-like (PK-like)"/>
    <property type="match status" value="1"/>
</dbReference>
<protein>
    <recommendedName>
        <fullName evidence="2">ABC1 atypical kinase-like domain-containing protein</fullName>
    </recommendedName>
</protein>
<gene>
    <name evidence="3" type="ORF">EVOR1521_LOCUS21823</name>
</gene>
<dbReference type="AlphaFoldDB" id="A0AA36J1J5"/>
<comment type="caution">
    <text evidence="3">The sequence shown here is derived from an EMBL/GenBank/DDBJ whole genome shotgun (WGS) entry which is preliminary data.</text>
</comment>
<feature type="compositionally biased region" description="Acidic residues" evidence="1">
    <location>
        <begin position="502"/>
        <end position="523"/>
    </location>
</feature>
<reference evidence="3" key="1">
    <citation type="submission" date="2023-08" db="EMBL/GenBank/DDBJ databases">
        <authorList>
            <person name="Chen Y."/>
            <person name="Shah S."/>
            <person name="Dougan E. K."/>
            <person name="Thang M."/>
            <person name="Chan C."/>
        </authorList>
    </citation>
    <scope>NUCLEOTIDE SEQUENCE</scope>
</reference>
<dbReference type="Pfam" id="PF03109">
    <property type="entry name" value="ABC1"/>
    <property type="match status" value="1"/>
</dbReference>
<dbReference type="PANTHER" id="PTHR43173:SF19">
    <property type="entry name" value="AARF DOMAIN-CONTAINING PROTEIN KINASE 1"/>
    <property type="match status" value="1"/>
</dbReference>
<feature type="compositionally biased region" description="Low complexity" evidence="1">
    <location>
        <begin position="524"/>
        <end position="543"/>
    </location>
</feature>
<dbReference type="Proteomes" id="UP001178507">
    <property type="component" value="Unassembled WGS sequence"/>
</dbReference>
<dbReference type="InterPro" id="IPR004147">
    <property type="entry name" value="ABC1_dom"/>
</dbReference>
<evidence type="ECO:0000256" key="1">
    <source>
        <dbReference type="SAM" id="MobiDB-lite"/>
    </source>
</evidence>
<organism evidence="3 4">
    <name type="scientific">Effrenium voratum</name>
    <dbReference type="NCBI Taxonomy" id="2562239"/>
    <lineage>
        <taxon>Eukaryota</taxon>
        <taxon>Sar</taxon>
        <taxon>Alveolata</taxon>
        <taxon>Dinophyceae</taxon>
        <taxon>Suessiales</taxon>
        <taxon>Symbiodiniaceae</taxon>
        <taxon>Effrenium</taxon>
    </lineage>
</organism>
<evidence type="ECO:0000313" key="4">
    <source>
        <dbReference type="Proteomes" id="UP001178507"/>
    </source>
</evidence>
<dbReference type="InterPro" id="IPR011009">
    <property type="entry name" value="Kinase-like_dom_sf"/>
</dbReference>